<comment type="caution">
    <text evidence="4">The sequence shown here is derived from an EMBL/GenBank/DDBJ whole genome shotgun (WGS) entry which is preliminary data.</text>
</comment>
<keyword evidence="5" id="KW-1185">Reference proteome</keyword>
<dbReference type="PANTHER" id="PTHR46434:SF1">
    <property type="entry name" value="GENETIC INTERACTOR OF PROHIBITINS 3, MITOCHONDRIAL"/>
    <property type="match status" value="1"/>
</dbReference>
<organism evidence="4 5">
    <name type="scientific">Pichia inconspicua</name>
    <dbReference type="NCBI Taxonomy" id="52247"/>
    <lineage>
        <taxon>Eukaryota</taxon>
        <taxon>Fungi</taxon>
        <taxon>Dikarya</taxon>
        <taxon>Ascomycota</taxon>
        <taxon>Saccharomycotina</taxon>
        <taxon>Pichiomycetes</taxon>
        <taxon>Pichiales</taxon>
        <taxon>Pichiaceae</taxon>
        <taxon>Pichia</taxon>
    </lineage>
</organism>
<evidence type="ECO:0000256" key="3">
    <source>
        <dbReference type="ARBA" id="ARBA00031834"/>
    </source>
</evidence>
<dbReference type="AlphaFoldDB" id="A0A4T0X7I2"/>
<dbReference type="EMBL" id="SELW01000054">
    <property type="protein sequence ID" value="TID31047.1"/>
    <property type="molecule type" value="Genomic_DNA"/>
</dbReference>
<dbReference type="GO" id="GO:0005739">
    <property type="term" value="C:mitochondrion"/>
    <property type="evidence" value="ECO:0007669"/>
    <property type="project" value="TreeGrafter"/>
</dbReference>
<dbReference type="STRING" id="52247.A0A4T0X7I2"/>
<evidence type="ECO:0000313" key="5">
    <source>
        <dbReference type="Proteomes" id="UP000307173"/>
    </source>
</evidence>
<proteinExistence type="predicted"/>
<sequence>MNKLTERAARGVPKLTQKYPFVIKNLYKAGKPYQPGAGPRTLDNVVSYLPYFKSRPSQNFGKSYFDSVVPRDNTNTNVIVCLSQRDFPIGLHQRLIISLLYHGIDLSRVHWVITDADELGDYGALPDFGKLSPLNSNLWRRYFTDALNSYLNNFKQIILKKDDQGTIFGETSMDDHQKSLNQFKDYTANIQNVHLFSSSMKWTVQLLIDSINYDPFEQSYTYVIGQTNTGKTALVRSMLTKFNEDFQETMEYTDLKNQYLQSNPKPFSSKFNVYTFKSINIIDTPGYVRHGGSIWRHLNKFGAHFLHIPEKRLLPTKSIDLTPKVFGSNMKVSEENTCFCVGGLIFVKPVVLVPNPKDIIPKKHHVSVTVLRNMPGKIEPLTAQEVDQRMRIPQENRIMNVFKWKRYFTSGNDLELIIDNVGSFKAICSVDIPATKIYWEIELPSYVRGILKHNKNGETEFLGLQLLTEKLSKALNREVRLSSSQK</sequence>
<evidence type="ECO:0000256" key="2">
    <source>
        <dbReference type="ARBA" id="ARBA00022946"/>
    </source>
</evidence>
<gene>
    <name evidence="4" type="ORF">CANINC_000367</name>
</gene>
<evidence type="ECO:0000256" key="1">
    <source>
        <dbReference type="ARBA" id="ARBA00018901"/>
    </source>
</evidence>
<dbReference type="OrthoDB" id="1696305at2759"/>
<keyword evidence="2" id="KW-0809">Transit peptide</keyword>
<dbReference type="SUPFAM" id="SSF52540">
    <property type="entry name" value="P-loop containing nucleoside triphosphate hydrolases"/>
    <property type="match status" value="1"/>
</dbReference>
<dbReference type="Proteomes" id="UP000307173">
    <property type="component" value="Unassembled WGS sequence"/>
</dbReference>
<dbReference type="Gene3D" id="3.40.50.300">
    <property type="entry name" value="P-loop containing nucleotide triphosphate hydrolases"/>
    <property type="match status" value="1"/>
</dbReference>
<dbReference type="InterPro" id="IPR050896">
    <property type="entry name" value="Mito_lipid_metab_GTPase"/>
</dbReference>
<dbReference type="PANTHER" id="PTHR46434">
    <property type="entry name" value="GENETIC INTERACTOR OF PROHIBITINS 3, MITOCHONDRIAL"/>
    <property type="match status" value="1"/>
</dbReference>
<evidence type="ECO:0000313" key="4">
    <source>
        <dbReference type="EMBL" id="TID31047.1"/>
    </source>
</evidence>
<dbReference type="InterPro" id="IPR027417">
    <property type="entry name" value="P-loop_NTPase"/>
</dbReference>
<reference evidence="4 5" key="1">
    <citation type="journal article" date="2019" name="Front. Genet.">
        <title>Whole-Genome Sequencing of the Opportunistic Yeast Pathogen Candida inconspicua Uncovers Its Hybrid Origin.</title>
        <authorList>
            <person name="Mixao V."/>
            <person name="Hansen A.P."/>
            <person name="Saus E."/>
            <person name="Boekhout T."/>
            <person name="Lass-Florl C."/>
            <person name="Gabaldon T."/>
        </authorList>
    </citation>
    <scope>NUCLEOTIDE SEQUENCE [LARGE SCALE GENOMIC DNA]</scope>
    <source>
        <strain evidence="4 5">CBS 180</strain>
    </source>
</reference>
<accession>A0A4T0X7I2</accession>
<name>A0A4T0X7I2_9ASCO</name>
<protein>
    <recommendedName>
        <fullName evidence="1">Genetic interactor of prohibitins 3, mitochondrial</fullName>
    </recommendedName>
    <alternativeName>
        <fullName evidence="3">Found in mitochondrial proteome protein 38</fullName>
    </alternativeName>
</protein>